<gene>
    <name evidence="4" type="ORF">Pcinc_029148</name>
    <name evidence="3" type="ORF">Pcinc_039649</name>
</gene>
<dbReference type="InterPro" id="IPR009465">
    <property type="entry name" value="Spondin_N"/>
</dbReference>
<organism evidence="3 5">
    <name type="scientific">Petrolisthes cinctipes</name>
    <name type="common">Flat porcelain crab</name>
    <dbReference type="NCBI Taxonomy" id="88211"/>
    <lineage>
        <taxon>Eukaryota</taxon>
        <taxon>Metazoa</taxon>
        <taxon>Ecdysozoa</taxon>
        <taxon>Arthropoda</taxon>
        <taxon>Crustacea</taxon>
        <taxon>Multicrustacea</taxon>
        <taxon>Malacostraca</taxon>
        <taxon>Eumalacostraca</taxon>
        <taxon>Eucarida</taxon>
        <taxon>Decapoda</taxon>
        <taxon>Pleocyemata</taxon>
        <taxon>Anomura</taxon>
        <taxon>Galatheoidea</taxon>
        <taxon>Porcellanidae</taxon>
        <taxon>Petrolisthes</taxon>
    </lineage>
</organism>
<keyword evidence="5" id="KW-1185">Reference proteome</keyword>
<dbReference type="Pfam" id="PF06468">
    <property type="entry name" value="Spond_N"/>
    <property type="match status" value="1"/>
</dbReference>
<dbReference type="Gene3D" id="2.60.40.2130">
    <property type="entry name" value="F-spondin domain"/>
    <property type="match status" value="1"/>
</dbReference>
<protein>
    <recommendedName>
        <fullName evidence="2">Spondin domain-containing protein</fullName>
    </recommendedName>
</protein>
<proteinExistence type="predicted"/>
<dbReference type="InterPro" id="IPR038678">
    <property type="entry name" value="Spondin_N_sf"/>
</dbReference>
<feature type="domain" description="Spondin" evidence="2">
    <location>
        <begin position="26"/>
        <end position="91"/>
    </location>
</feature>
<dbReference type="PROSITE" id="PS51020">
    <property type="entry name" value="SPONDIN"/>
    <property type="match status" value="1"/>
</dbReference>
<evidence type="ECO:0000313" key="5">
    <source>
        <dbReference type="Proteomes" id="UP001286313"/>
    </source>
</evidence>
<accession>A0AAE1BS00</accession>
<evidence type="ECO:0000313" key="4">
    <source>
        <dbReference type="EMBL" id="KAK3865231.1"/>
    </source>
</evidence>
<reference evidence="3" key="1">
    <citation type="submission" date="2023-10" db="EMBL/GenBank/DDBJ databases">
        <title>Genome assemblies of two species of porcelain crab, Petrolisthes cinctipes and Petrolisthes manimaculis (Anomura: Porcellanidae).</title>
        <authorList>
            <person name="Angst P."/>
        </authorList>
    </citation>
    <scope>NUCLEOTIDE SEQUENCE</scope>
    <source>
        <strain evidence="3">PB745_01</strain>
        <tissue evidence="3">Gill</tissue>
    </source>
</reference>
<comment type="caution">
    <text evidence="3">The sequence shown here is derived from an EMBL/GenBank/DDBJ whole genome shotgun (WGS) entry which is preliminary data.</text>
</comment>
<dbReference type="AlphaFoldDB" id="A0AAE1BS00"/>
<dbReference type="EMBL" id="JAWQEG010006813">
    <property type="protein sequence ID" value="KAK3853825.1"/>
    <property type="molecule type" value="Genomic_DNA"/>
</dbReference>
<name>A0AAE1BS00_PETCI</name>
<dbReference type="EMBL" id="JAWQEG010003639">
    <property type="protein sequence ID" value="KAK3865231.1"/>
    <property type="molecule type" value="Genomic_DNA"/>
</dbReference>
<evidence type="ECO:0000313" key="3">
    <source>
        <dbReference type="EMBL" id="KAK3853825.1"/>
    </source>
</evidence>
<evidence type="ECO:0000256" key="1">
    <source>
        <dbReference type="SAM" id="SignalP"/>
    </source>
</evidence>
<dbReference type="Proteomes" id="UP001286313">
    <property type="component" value="Unassembled WGS sequence"/>
</dbReference>
<feature type="signal peptide" evidence="1">
    <location>
        <begin position="1"/>
        <end position="24"/>
    </location>
</feature>
<sequence length="91" mass="10296">MWVATAWVTVVVAAWLALVRGVPAASPTSCPPEELTVYKVVLDTHWSPRDFPKHYPEWRPPAQWSKLLDTGALAVCQRKYILEPLNSLCHE</sequence>
<evidence type="ECO:0000259" key="2">
    <source>
        <dbReference type="PROSITE" id="PS51020"/>
    </source>
</evidence>
<feature type="chain" id="PRO_5042442754" description="Spondin domain-containing protein" evidence="1">
    <location>
        <begin position="25"/>
        <end position="91"/>
    </location>
</feature>
<keyword evidence="1" id="KW-0732">Signal</keyword>